<comment type="catalytic activity">
    <reaction evidence="1">
        <text>Endohydrolysis of (1-&gt;4)-beta-D-xylosidic linkages in xylans.</text>
        <dbReference type="EC" id="3.2.1.8"/>
    </reaction>
</comment>
<dbReference type="InterPro" id="IPR017853">
    <property type="entry name" value="GH"/>
</dbReference>
<dbReference type="SUPFAM" id="SSF51445">
    <property type="entry name" value="(Trans)glycosidases"/>
    <property type="match status" value="1"/>
</dbReference>
<gene>
    <name evidence="13" type="ORF">DWY58_16385</name>
    <name evidence="12" type="ORF">DXC34_02700</name>
</gene>
<comment type="similarity">
    <text evidence="2">Belongs to the glycosyl hydrolase 10 (cellulase F) family.</text>
</comment>
<comment type="caution">
    <text evidence="12">The sequence shown here is derived from an EMBL/GenBank/DDBJ whole genome shotgun (WGS) entry which is preliminary data.</text>
</comment>
<dbReference type="EMBL" id="QRUB01000026">
    <property type="protein sequence ID" value="RGR26069.1"/>
    <property type="molecule type" value="Genomic_DNA"/>
</dbReference>
<evidence type="ECO:0000259" key="11">
    <source>
        <dbReference type="SMART" id="SM00633"/>
    </source>
</evidence>
<keyword evidence="6 12" id="KW-0378">Hydrolase</keyword>
<dbReference type="AlphaFoldDB" id="A0A3E4UU82"/>
<evidence type="ECO:0000256" key="6">
    <source>
        <dbReference type="ARBA" id="ARBA00022801"/>
    </source>
</evidence>
<keyword evidence="9" id="KW-0624">Polysaccharide degradation</keyword>
<feature type="domain" description="GH10" evidence="11">
    <location>
        <begin position="446"/>
        <end position="754"/>
    </location>
</feature>
<dbReference type="PANTHER" id="PTHR31490">
    <property type="entry name" value="GLYCOSYL HYDROLASE"/>
    <property type="match status" value="1"/>
</dbReference>
<dbReference type="SMART" id="SM00633">
    <property type="entry name" value="Glyco_10"/>
    <property type="match status" value="1"/>
</dbReference>
<dbReference type="SUPFAM" id="SSF49785">
    <property type="entry name" value="Galactose-binding domain-like"/>
    <property type="match status" value="2"/>
</dbReference>
<organism evidence="12 14">
    <name type="scientific">Bacteroides stercoris</name>
    <dbReference type="NCBI Taxonomy" id="46506"/>
    <lineage>
        <taxon>Bacteria</taxon>
        <taxon>Pseudomonadati</taxon>
        <taxon>Bacteroidota</taxon>
        <taxon>Bacteroidia</taxon>
        <taxon>Bacteroidales</taxon>
        <taxon>Bacteroidaceae</taxon>
        <taxon>Bacteroides</taxon>
    </lineage>
</organism>
<dbReference type="InterPro" id="IPR001000">
    <property type="entry name" value="GH10_dom"/>
</dbReference>
<evidence type="ECO:0000256" key="3">
    <source>
        <dbReference type="ARBA" id="ARBA00012590"/>
    </source>
</evidence>
<protein>
    <recommendedName>
        <fullName evidence="3">endo-1,4-beta-xylanase</fullName>
        <ecNumber evidence="3">3.2.1.8</ecNumber>
    </recommendedName>
</protein>
<dbReference type="Proteomes" id="UP000284161">
    <property type="component" value="Unassembled WGS sequence"/>
</dbReference>
<sequence length="757" mass="84363">MIMKNSINKYFGLALLFISASCADDKFVDFKTEKPESIAQYEYLNAYDALKTYIDRSTHPNFKLGVGVAANDFLKGEMVRSVAVANFDEVVAGNVMKYASIVADDGSMDFGTVTKFVEAAKTSGLTVYGHTLCWHSQQNNKWLNSLIANKPKPVDPSSVNRVLHIVAGEPKDNVWDWEIYYDLDNVLEIGKQYTLTLRIKGSNPGAFSFWPGMKDGSNTHYGFPECTSGEGWIDNTIVFTPTSSIDRLRFCFGKLGGDLYFDDVVLKADGSEANLLVNSSFDEDDISHWTTVSWMGLSYGVEELGESGSTVWFESIITNGDAEGEDVSCFYATEDGKGGPYAAPIGETGTGADGVGRAFIVKSADNPAEDHSTQFFVKANTVLKEGDICKLSFKYKADKAAGSDSQTHKKPGEYIFYDAGVSVNFTTQWQKFEKEFTVTEQMVTNEGVQPFQTIAWNLAKFKEANTYYFDDIEFGIQKKAEGIPLTPEEKKEVLTNELERWIKGMMEACGGSVTAWDVVNEPISGGGDDGNGNYALQSATNPDDNGVGGQNFYWQDFLGDDYVRIPIKFARKYFAENGGNSGDLKLFINDYNLESWWDNNKKVKSLINWIKRWESDGETKIDGIGTQMHVSYILNEADQKKQEESIVNMFELLAASGKLIKITELDMGIVEKAFGEGIKTELVTFEQYQKMSDFYKFIIQKYFEIIPVAQQYGITQWAATDSPADSGWRKGQPIGLWDLNYNRKHTYAGFADGLAGK</sequence>
<keyword evidence="5 10" id="KW-0732">Signal</keyword>
<dbReference type="Gene3D" id="3.20.20.80">
    <property type="entry name" value="Glycosidases"/>
    <property type="match status" value="1"/>
</dbReference>
<accession>A0A3E4UU82</accession>
<keyword evidence="8" id="KW-0326">Glycosidase</keyword>
<keyword evidence="7" id="KW-0119">Carbohydrate metabolism</keyword>
<evidence type="ECO:0000256" key="10">
    <source>
        <dbReference type="SAM" id="SignalP"/>
    </source>
</evidence>
<dbReference type="RefSeq" id="WP_117741099.1">
    <property type="nucleotide sequence ID" value="NZ_QRUB01000026.1"/>
</dbReference>
<keyword evidence="4" id="KW-0858">Xylan degradation</keyword>
<evidence type="ECO:0000256" key="9">
    <source>
        <dbReference type="ARBA" id="ARBA00023326"/>
    </source>
</evidence>
<dbReference type="InterPro" id="IPR044846">
    <property type="entry name" value="GH10"/>
</dbReference>
<evidence type="ECO:0000313" key="15">
    <source>
        <dbReference type="Proteomes" id="UP000284161"/>
    </source>
</evidence>
<evidence type="ECO:0000313" key="14">
    <source>
        <dbReference type="Proteomes" id="UP000261223"/>
    </source>
</evidence>
<evidence type="ECO:0000256" key="4">
    <source>
        <dbReference type="ARBA" id="ARBA00022651"/>
    </source>
</evidence>
<proteinExistence type="inferred from homology"/>
<evidence type="ECO:0000313" key="12">
    <source>
        <dbReference type="EMBL" id="RGM15986.1"/>
    </source>
</evidence>
<dbReference type="InterPro" id="IPR008979">
    <property type="entry name" value="Galactose-bd-like_sf"/>
</dbReference>
<name>A0A3E4UU82_BACSE</name>
<dbReference type="EC" id="3.2.1.8" evidence="3"/>
<dbReference type="GO" id="GO:0031176">
    <property type="term" value="F:endo-1,4-beta-xylanase activity"/>
    <property type="evidence" value="ECO:0007669"/>
    <property type="project" value="UniProtKB-EC"/>
</dbReference>
<feature type="chain" id="PRO_5033375525" description="endo-1,4-beta-xylanase" evidence="10">
    <location>
        <begin position="24"/>
        <end position="757"/>
    </location>
</feature>
<feature type="signal peptide" evidence="10">
    <location>
        <begin position="1"/>
        <end position="23"/>
    </location>
</feature>
<evidence type="ECO:0000256" key="7">
    <source>
        <dbReference type="ARBA" id="ARBA00023277"/>
    </source>
</evidence>
<dbReference type="Pfam" id="PF00331">
    <property type="entry name" value="Glyco_hydro_10"/>
    <property type="match status" value="2"/>
</dbReference>
<dbReference type="PROSITE" id="PS51257">
    <property type="entry name" value="PROKAR_LIPOPROTEIN"/>
    <property type="match status" value="1"/>
</dbReference>
<evidence type="ECO:0000256" key="1">
    <source>
        <dbReference type="ARBA" id="ARBA00000681"/>
    </source>
</evidence>
<dbReference type="EMBL" id="QSSV01000002">
    <property type="protein sequence ID" value="RGM15986.1"/>
    <property type="molecule type" value="Genomic_DNA"/>
</dbReference>
<dbReference type="GO" id="GO:0045493">
    <property type="term" value="P:xylan catabolic process"/>
    <property type="evidence" value="ECO:0007669"/>
    <property type="project" value="UniProtKB-KW"/>
</dbReference>
<evidence type="ECO:0000256" key="2">
    <source>
        <dbReference type="ARBA" id="ARBA00007495"/>
    </source>
</evidence>
<evidence type="ECO:0000313" key="13">
    <source>
        <dbReference type="EMBL" id="RGR26069.1"/>
    </source>
</evidence>
<dbReference type="PANTHER" id="PTHR31490:SF88">
    <property type="entry name" value="BETA-XYLANASE"/>
    <property type="match status" value="1"/>
</dbReference>
<evidence type="ECO:0000256" key="8">
    <source>
        <dbReference type="ARBA" id="ARBA00023295"/>
    </source>
</evidence>
<dbReference type="Proteomes" id="UP000261223">
    <property type="component" value="Unassembled WGS sequence"/>
</dbReference>
<dbReference type="Gene3D" id="2.60.120.260">
    <property type="entry name" value="Galactose-binding domain-like"/>
    <property type="match status" value="1"/>
</dbReference>
<evidence type="ECO:0000256" key="5">
    <source>
        <dbReference type="ARBA" id="ARBA00022729"/>
    </source>
</evidence>
<reference evidence="14 15" key="1">
    <citation type="submission" date="2018-08" db="EMBL/GenBank/DDBJ databases">
        <title>A genome reference for cultivated species of the human gut microbiota.</title>
        <authorList>
            <person name="Zou Y."/>
            <person name="Xue W."/>
            <person name="Luo G."/>
        </authorList>
    </citation>
    <scope>NUCLEOTIDE SEQUENCE [LARGE SCALE GENOMIC DNA]</scope>
    <source>
        <strain evidence="13 15">AF25-6</strain>
        <strain evidence="12 14">TF03-6</strain>
    </source>
</reference>